<evidence type="ECO:0000313" key="2">
    <source>
        <dbReference type="EMBL" id="SHJ30737.1"/>
    </source>
</evidence>
<evidence type="ECO:0000256" key="1">
    <source>
        <dbReference type="SAM" id="Coils"/>
    </source>
</evidence>
<evidence type="ECO:0000313" key="3">
    <source>
        <dbReference type="Proteomes" id="UP000184418"/>
    </source>
</evidence>
<dbReference type="Proteomes" id="UP000184418">
    <property type="component" value="Unassembled WGS sequence"/>
</dbReference>
<keyword evidence="3" id="KW-1185">Reference proteome</keyword>
<organism evidence="2 3">
    <name type="scientific">Hymenobacter daecheongensis DSM 21074</name>
    <dbReference type="NCBI Taxonomy" id="1121955"/>
    <lineage>
        <taxon>Bacteria</taxon>
        <taxon>Pseudomonadati</taxon>
        <taxon>Bacteroidota</taxon>
        <taxon>Cytophagia</taxon>
        <taxon>Cytophagales</taxon>
        <taxon>Hymenobacteraceae</taxon>
        <taxon>Hymenobacter</taxon>
    </lineage>
</organism>
<sequence length="139" mass="15631">MEYPVELLLTRAECQLVLTDTQADIERTEFRIAAVQRSATLQTSDATEDANEMSSLTEQITPLETRIAGMIVGEARTREEVKLRKLKRELEEIQDEQLSGLGSRGAFRRARELDAAQRQLAGYQDCKAKVQARHDALPA</sequence>
<feature type="coiled-coil region" evidence="1">
    <location>
        <begin position="76"/>
        <end position="133"/>
    </location>
</feature>
<dbReference type="RefSeq" id="WP_073110439.1">
    <property type="nucleotide sequence ID" value="NZ_FQYN01000005.1"/>
</dbReference>
<gene>
    <name evidence="2" type="ORF">SAMN02745146_2838</name>
</gene>
<dbReference type="EMBL" id="FQYN01000005">
    <property type="protein sequence ID" value="SHJ30737.1"/>
    <property type="molecule type" value="Genomic_DNA"/>
</dbReference>
<accession>A0A1M6I8I7</accession>
<name>A0A1M6I8I7_9BACT</name>
<dbReference type="AlphaFoldDB" id="A0A1M6I8I7"/>
<reference evidence="2 3" key="1">
    <citation type="submission" date="2016-11" db="EMBL/GenBank/DDBJ databases">
        <authorList>
            <person name="Jaros S."/>
            <person name="Januszkiewicz K."/>
            <person name="Wedrychowicz H."/>
        </authorList>
    </citation>
    <scope>NUCLEOTIDE SEQUENCE [LARGE SCALE GENOMIC DNA]</scope>
    <source>
        <strain evidence="2 3">DSM 21074</strain>
    </source>
</reference>
<keyword evidence="1" id="KW-0175">Coiled coil</keyword>
<protein>
    <submittedName>
        <fullName evidence="2">Uncharacterized protein</fullName>
    </submittedName>
</protein>
<proteinExistence type="predicted"/>
<dbReference type="OrthoDB" id="884878at2"/>